<sequence length="838" mass="95585">MTGSTRAGPLKPREKELLSNEPIKSTEEEEVKHHQRQRMTPVPQQVEQPMIQLTPLWEHVVRTQQFPPDVDTCSTFIEIISRLRDPEWEVRQHALRVLVDVLPTLDGDCLDELMAPVLIQLINNLGHLAPAVRKGALDALRIYVQCTGKRDDIIRNIMNEGLNRQDVEDSFQINITLGVILSTPSLLFPSSNCPKPSEQSLKTVIKALTGCLSQVSNQEAAVRSLVKIRDVIGPEEFNFYFTECDPSVKRDFDVLCQVYKLNQSPKYPRKIKKINRKKLMNEILVENSENISSCDNELKINGEKCNETMTIPPSRIVLETEIKLNEETAIMMTILEEKDGDSDADSVEDNQLNGENLLENEEESELKLGEIHNETKDAWIERRKTPRRVHFGGEIIKLRTPDSDDSEVTHVEIPQTRIPLPIAPVTKMVLNRSTRSRSRSNPSSPNLSKSKIARRSRSVSNSPKRDFYIHDGNLSPKKGILIKNNSYLGNKSISRSLESNMDNLFGIKESDRSWSFEVFDDIDENILEKEKNLFIEKPKKQKKIKKSPKINSGNKIKKVKSVEQIENLNKPENFPEKSHEINFIEVPEIKINAQNTPTNSPLNIMNNSKENNNYAVSITVNEKNLQNLVTNSSEEKYIKEYYNEEDIKTCLNAENVSGKKTKDKIRCSPRKLVFETFPRQERNYILMELSSPVKGNLRSREVSPQGIQSSENSLEFKIPTVSDPLSLELNTPAIPNEALNLETSSLMNVNTTQQMIKDEINKDIKTKSKNSIVKNVDIKNFENSDDNGSKTDDSANGETKIHEPSWEELGLVDQNVLNDLHNKRKKFRAMNKEFWVGN</sequence>
<organism evidence="2 3">
    <name type="scientific">Microctonus aethiopoides</name>
    <dbReference type="NCBI Taxonomy" id="144406"/>
    <lineage>
        <taxon>Eukaryota</taxon>
        <taxon>Metazoa</taxon>
        <taxon>Ecdysozoa</taxon>
        <taxon>Arthropoda</taxon>
        <taxon>Hexapoda</taxon>
        <taxon>Insecta</taxon>
        <taxon>Pterygota</taxon>
        <taxon>Neoptera</taxon>
        <taxon>Endopterygota</taxon>
        <taxon>Hymenoptera</taxon>
        <taxon>Apocrita</taxon>
        <taxon>Ichneumonoidea</taxon>
        <taxon>Braconidae</taxon>
        <taxon>Euphorinae</taxon>
        <taxon>Microctonus</taxon>
    </lineage>
</organism>
<feature type="compositionally biased region" description="Basic and acidic residues" evidence="1">
    <location>
        <begin position="11"/>
        <end position="32"/>
    </location>
</feature>
<feature type="compositionally biased region" description="Low complexity" evidence="1">
    <location>
        <begin position="439"/>
        <end position="450"/>
    </location>
</feature>
<dbReference type="AlphaFoldDB" id="A0AA39FXX9"/>
<feature type="region of interest" description="Disordered" evidence="1">
    <location>
        <begin position="339"/>
        <end position="364"/>
    </location>
</feature>
<proteinExistence type="predicted"/>
<evidence type="ECO:0008006" key="4">
    <source>
        <dbReference type="Google" id="ProtNLM"/>
    </source>
</evidence>
<dbReference type="Proteomes" id="UP001168990">
    <property type="component" value="Unassembled WGS sequence"/>
</dbReference>
<gene>
    <name evidence="2" type="ORF">PV328_001782</name>
</gene>
<dbReference type="InterPro" id="IPR016024">
    <property type="entry name" value="ARM-type_fold"/>
</dbReference>
<feature type="region of interest" description="Disordered" evidence="1">
    <location>
        <begin position="431"/>
        <end position="469"/>
    </location>
</feature>
<accession>A0AA39FXX9</accession>
<feature type="region of interest" description="Disordered" evidence="1">
    <location>
        <begin position="780"/>
        <end position="802"/>
    </location>
</feature>
<dbReference type="SUPFAM" id="SSF48371">
    <property type="entry name" value="ARM repeat"/>
    <property type="match status" value="1"/>
</dbReference>
<evidence type="ECO:0000313" key="2">
    <source>
        <dbReference type="EMBL" id="KAK0177768.1"/>
    </source>
</evidence>
<reference evidence="2" key="2">
    <citation type="submission" date="2023-03" db="EMBL/GenBank/DDBJ databases">
        <authorList>
            <person name="Inwood S.N."/>
            <person name="Skelly J.G."/>
            <person name="Guhlin J."/>
            <person name="Harrop T.W.R."/>
            <person name="Goldson S.G."/>
            <person name="Dearden P.K."/>
        </authorList>
    </citation>
    <scope>NUCLEOTIDE SEQUENCE</scope>
    <source>
        <strain evidence="2">Irish</strain>
        <tissue evidence="2">Whole body</tissue>
    </source>
</reference>
<keyword evidence="3" id="KW-1185">Reference proteome</keyword>
<dbReference type="Gene3D" id="1.25.10.10">
    <property type="entry name" value="Leucine-rich Repeat Variant"/>
    <property type="match status" value="1"/>
</dbReference>
<protein>
    <recommendedName>
        <fullName evidence="4">TOG domain-containing protein</fullName>
    </recommendedName>
</protein>
<dbReference type="EMBL" id="JAQQBS010000001">
    <property type="protein sequence ID" value="KAK0177768.1"/>
    <property type="molecule type" value="Genomic_DNA"/>
</dbReference>
<comment type="caution">
    <text evidence="2">The sequence shown here is derived from an EMBL/GenBank/DDBJ whole genome shotgun (WGS) entry which is preliminary data.</text>
</comment>
<evidence type="ECO:0000256" key="1">
    <source>
        <dbReference type="SAM" id="MobiDB-lite"/>
    </source>
</evidence>
<dbReference type="InterPro" id="IPR011989">
    <property type="entry name" value="ARM-like"/>
</dbReference>
<feature type="region of interest" description="Disordered" evidence="1">
    <location>
        <begin position="1"/>
        <end position="44"/>
    </location>
</feature>
<name>A0AA39FXX9_9HYME</name>
<evidence type="ECO:0000313" key="3">
    <source>
        <dbReference type="Proteomes" id="UP001168990"/>
    </source>
</evidence>
<reference evidence="2" key="1">
    <citation type="journal article" date="2023" name="bioRxiv">
        <title>Scaffold-level genome assemblies of two parasitoid biocontrol wasps reveal the parthenogenesis mechanism and an associated novel virus.</title>
        <authorList>
            <person name="Inwood S."/>
            <person name="Skelly J."/>
            <person name="Guhlin J."/>
            <person name="Harrop T."/>
            <person name="Goldson S."/>
            <person name="Dearden P."/>
        </authorList>
    </citation>
    <scope>NUCLEOTIDE SEQUENCE</scope>
    <source>
        <strain evidence="2">Irish</strain>
        <tissue evidence="2">Whole body</tissue>
    </source>
</reference>
<feature type="compositionally biased region" description="Acidic residues" evidence="1">
    <location>
        <begin position="339"/>
        <end position="348"/>
    </location>
</feature>